<comment type="subunit">
    <text evidence="6">Homodimer. Interacts with FtsZ.</text>
</comment>
<keyword evidence="1 6" id="KW-0963">Cytoplasm</keyword>
<dbReference type="RefSeq" id="WP_006888949.1">
    <property type="nucleotide sequence ID" value="NZ_CAJPQC010000003.1"/>
</dbReference>
<dbReference type="GO" id="GO:0005737">
    <property type="term" value="C:cytoplasm"/>
    <property type="evidence" value="ECO:0007669"/>
    <property type="project" value="UniProtKB-SubCell"/>
</dbReference>
<keyword evidence="4 6" id="KW-0131">Cell cycle</keyword>
<dbReference type="Gene3D" id="3.30.110.150">
    <property type="entry name" value="SepF-like protein"/>
    <property type="match status" value="1"/>
</dbReference>
<keyword evidence="2 6" id="KW-0132">Cell division</keyword>
<evidence type="ECO:0000256" key="1">
    <source>
        <dbReference type="ARBA" id="ARBA00022490"/>
    </source>
</evidence>
<keyword evidence="10" id="KW-1185">Reference proteome</keyword>
<dbReference type="EMBL" id="LR134479">
    <property type="protein sequence ID" value="VEI22715.1"/>
    <property type="molecule type" value="Genomic_DNA"/>
</dbReference>
<reference evidence="9 11" key="2">
    <citation type="submission" date="2018-12" db="EMBL/GenBank/DDBJ databases">
        <authorList>
            <consortium name="Pathogen Informatics"/>
        </authorList>
    </citation>
    <scope>NUCLEOTIDE SEQUENCE [LARGE SCALE GENOMIC DNA]</scope>
    <source>
        <strain evidence="9 11">NCTC10207</strain>
    </source>
</reference>
<dbReference type="KEGG" id="raj:RA11412_1410"/>
<dbReference type="GO" id="GO:0000917">
    <property type="term" value="P:division septum assembly"/>
    <property type="evidence" value="ECO:0007669"/>
    <property type="project" value="UniProtKB-KW"/>
</dbReference>
<evidence type="ECO:0000256" key="3">
    <source>
        <dbReference type="ARBA" id="ARBA00023210"/>
    </source>
</evidence>
<keyword evidence="3 6" id="KW-0717">Septation</keyword>
<dbReference type="InterPro" id="IPR007561">
    <property type="entry name" value="Cell_div_SepF/SepF-rel"/>
</dbReference>
<dbReference type="Proteomes" id="UP000282386">
    <property type="component" value="Chromosome"/>
</dbReference>
<dbReference type="InterPro" id="IPR023052">
    <property type="entry name" value="Cell_div_SepF"/>
</dbReference>
<dbReference type="HAMAP" id="MF_01197">
    <property type="entry name" value="SepF"/>
    <property type="match status" value="1"/>
</dbReference>
<dbReference type="InterPro" id="IPR038594">
    <property type="entry name" value="SepF-like_sf"/>
</dbReference>
<gene>
    <name evidence="6 9" type="primary">sepF</name>
    <name evidence="9" type="ORF">NCTC10207_00800</name>
    <name evidence="8" type="ORF">RA11412_1410</name>
</gene>
<evidence type="ECO:0000256" key="4">
    <source>
        <dbReference type="ARBA" id="ARBA00023306"/>
    </source>
</evidence>
<dbReference type="Pfam" id="PF04472">
    <property type="entry name" value="SepF"/>
    <property type="match status" value="1"/>
</dbReference>
<feature type="compositionally biased region" description="Basic and acidic residues" evidence="7">
    <location>
        <begin position="74"/>
        <end position="86"/>
    </location>
</feature>
<protein>
    <recommendedName>
        <fullName evidence="6">Cell division protein SepF</fullName>
    </recommendedName>
</protein>
<name>A0A2Z5R3P0_9MICC</name>
<dbReference type="GeneID" id="93861113"/>
<accession>A0A2Z5R3P0</accession>
<dbReference type="EMBL" id="AP017895">
    <property type="protein sequence ID" value="BAV87709.1"/>
    <property type="molecule type" value="Genomic_DNA"/>
</dbReference>
<proteinExistence type="inferred from homology"/>
<feature type="region of interest" description="Disordered" evidence="7">
    <location>
        <begin position="22"/>
        <end position="91"/>
    </location>
</feature>
<evidence type="ECO:0000256" key="6">
    <source>
        <dbReference type="HAMAP-Rule" id="MF_01197"/>
    </source>
</evidence>
<feature type="compositionally biased region" description="Polar residues" evidence="7">
    <location>
        <begin position="37"/>
        <end position="47"/>
    </location>
</feature>
<dbReference type="PANTHER" id="PTHR35798:SF1">
    <property type="entry name" value="CELL DIVISION PROTEIN SEPF"/>
    <property type="match status" value="1"/>
</dbReference>
<evidence type="ECO:0000313" key="9">
    <source>
        <dbReference type="EMBL" id="VEI22715.1"/>
    </source>
</evidence>
<reference evidence="8 10" key="1">
    <citation type="submission" date="2016-10" db="EMBL/GenBank/DDBJ databases">
        <title>Genome sequence of Rothia aeria strain JCM11412.</title>
        <authorList>
            <person name="Nambu T."/>
        </authorList>
    </citation>
    <scope>NUCLEOTIDE SEQUENCE [LARGE SCALE GENOMIC DNA]</scope>
    <source>
        <strain evidence="8 10">JCM 11412</strain>
    </source>
</reference>
<dbReference type="Proteomes" id="UP000250241">
    <property type="component" value="Chromosome"/>
</dbReference>
<dbReference type="AlphaFoldDB" id="A0A2Z5R3P0"/>
<organism evidence="8 10">
    <name type="scientific">Rothia aeria</name>
    <dbReference type="NCBI Taxonomy" id="172042"/>
    <lineage>
        <taxon>Bacteria</taxon>
        <taxon>Bacillati</taxon>
        <taxon>Actinomycetota</taxon>
        <taxon>Actinomycetes</taxon>
        <taxon>Micrococcales</taxon>
        <taxon>Micrococcaceae</taxon>
        <taxon>Rothia</taxon>
    </lineage>
</organism>
<evidence type="ECO:0000256" key="5">
    <source>
        <dbReference type="ARBA" id="ARBA00044936"/>
    </source>
</evidence>
<comment type="function">
    <text evidence="5 6">Cell division protein that is part of the divisome complex and is recruited early to the Z-ring. Probably stimulates Z-ring formation, perhaps through the cross-linking of FtsZ protofilaments. Its function overlaps with FtsA.</text>
</comment>
<comment type="subcellular location">
    <subcellularLocation>
        <location evidence="6">Cytoplasm</location>
    </subcellularLocation>
    <text evidence="6">Localizes to the division site, in a FtsZ-dependent manner.</text>
</comment>
<evidence type="ECO:0000256" key="2">
    <source>
        <dbReference type="ARBA" id="ARBA00022618"/>
    </source>
</evidence>
<comment type="similarity">
    <text evidence="6">Belongs to the SepF family.</text>
</comment>
<dbReference type="PANTHER" id="PTHR35798">
    <property type="entry name" value="CELL DIVISION PROTEIN SEPF"/>
    <property type="match status" value="1"/>
</dbReference>
<evidence type="ECO:0000313" key="8">
    <source>
        <dbReference type="EMBL" id="BAV87709.1"/>
    </source>
</evidence>
<dbReference type="GO" id="GO:0043093">
    <property type="term" value="P:FtsZ-dependent cytokinesis"/>
    <property type="evidence" value="ECO:0007669"/>
    <property type="project" value="UniProtKB-UniRule"/>
</dbReference>
<sequence>MAKQGGGIARITSFFGVAEYEGAHEHQGNSEAEGAATSAQPEESSARLNALPTPLDGGHKRRYARQESSAAADRGYDNSADNHWEDDTVQDNAEVEYTQDQYGYEDGELAEEYPEDYGADDYPSEEEEDELRRITTIHPRSYNDAKIIGEAFREDIPVIMNVDDMPDADAKRLVDFASGLVFALNGRIERVTAKVFLLTPSDLEVLGITSSDDMPQAFDDEGLVPFDQG</sequence>
<evidence type="ECO:0000313" key="10">
    <source>
        <dbReference type="Proteomes" id="UP000250241"/>
    </source>
</evidence>
<evidence type="ECO:0000313" key="11">
    <source>
        <dbReference type="Proteomes" id="UP000282386"/>
    </source>
</evidence>
<evidence type="ECO:0000256" key="7">
    <source>
        <dbReference type="SAM" id="MobiDB-lite"/>
    </source>
</evidence>